<sequence length="214" mass="22881">MAAFIVEAGVGIKVDPEKVEAISAWEEPTNASAVRSFLSWCTLAGSLAPVGKSRIQTNKMALNSASEAYPRGKWLGWALSDTVNPLKGTRGDILRKESGPEDFNEVKDDKWEERGAVVRAVRNPGPDILRTFGLAGRGNAGEQRGADVARGAEIGLHPRVPQAGVDSEKPIFEGISVIVPRRVPREKVLGRRGGARRGVVGRDGHPVALCVETG</sequence>
<dbReference type="AlphaFoldDB" id="A0A9P7MLA3"/>
<protein>
    <submittedName>
        <fullName evidence="1">Uncharacterized protein</fullName>
    </submittedName>
</protein>
<accession>A0A9P7MLA3</accession>
<dbReference type="OrthoDB" id="4499277at2759"/>
<comment type="caution">
    <text evidence="1">The sequence shown here is derived from an EMBL/GenBank/DDBJ whole genome shotgun (WGS) entry which is preliminary data.</text>
</comment>
<evidence type="ECO:0000313" key="2">
    <source>
        <dbReference type="Proteomes" id="UP000784919"/>
    </source>
</evidence>
<dbReference type="Proteomes" id="UP000784919">
    <property type="component" value="Unassembled WGS sequence"/>
</dbReference>
<reference evidence="1" key="1">
    <citation type="journal article" date="2020" name="bioRxiv">
        <title>Whole genome comparisons of ergot fungi reveals the divergence and evolution of species within the genus Claviceps are the result of varying mechanisms driving genome evolution and host range expansion.</title>
        <authorList>
            <person name="Wyka S.A."/>
            <person name="Mondo S.J."/>
            <person name="Liu M."/>
            <person name="Dettman J."/>
            <person name="Nalam V."/>
            <person name="Broders K.D."/>
        </authorList>
    </citation>
    <scope>NUCLEOTIDE SEQUENCE</scope>
    <source>
        <strain evidence="1">CCC 1102</strain>
    </source>
</reference>
<organism evidence="1 2">
    <name type="scientific">Claviceps arundinis</name>
    <dbReference type="NCBI Taxonomy" id="1623583"/>
    <lineage>
        <taxon>Eukaryota</taxon>
        <taxon>Fungi</taxon>
        <taxon>Dikarya</taxon>
        <taxon>Ascomycota</taxon>
        <taxon>Pezizomycotina</taxon>
        <taxon>Sordariomycetes</taxon>
        <taxon>Hypocreomycetidae</taxon>
        <taxon>Hypocreales</taxon>
        <taxon>Clavicipitaceae</taxon>
        <taxon>Claviceps</taxon>
    </lineage>
</organism>
<proteinExistence type="predicted"/>
<gene>
    <name evidence="1" type="ORF">E4U56_005990</name>
</gene>
<dbReference type="EMBL" id="SRPS01000454">
    <property type="protein sequence ID" value="KAG5957739.1"/>
    <property type="molecule type" value="Genomic_DNA"/>
</dbReference>
<evidence type="ECO:0000313" key="1">
    <source>
        <dbReference type="EMBL" id="KAG5957739.1"/>
    </source>
</evidence>
<name>A0A9P7MLA3_9HYPO</name>